<dbReference type="Gene3D" id="3.40.50.20">
    <property type="match status" value="1"/>
</dbReference>
<evidence type="ECO:0000313" key="2">
    <source>
        <dbReference type="EMBL" id="CAL1129641.1"/>
    </source>
</evidence>
<evidence type="ECO:0000313" key="4">
    <source>
        <dbReference type="Proteomes" id="UP001152797"/>
    </source>
</evidence>
<dbReference type="AlphaFoldDB" id="A0A9P1FHK2"/>
<comment type="caution">
    <text evidence="1">The sequence shown here is derived from an EMBL/GenBank/DDBJ whole genome shotgun (WGS) entry which is preliminary data.</text>
</comment>
<reference evidence="2" key="2">
    <citation type="submission" date="2024-04" db="EMBL/GenBank/DDBJ databases">
        <authorList>
            <person name="Chen Y."/>
            <person name="Shah S."/>
            <person name="Dougan E. K."/>
            <person name="Thang M."/>
            <person name="Chan C."/>
        </authorList>
    </citation>
    <scope>NUCLEOTIDE SEQUENCE [LARGE SCALE GENOMIC DNA]</scope>
</reference>
<accession>A0A9P1FHK2</accession>
<evidence type="ECO:0000313" key="3">
    <source>
        <dbReference type="EMBL" id="CAL4763578.1"/>
    </source>
</evidence>
<keyword evidence="4" id="KW-1185">Reference proteome</keyword>
<dbReference type="Proteomes" id="UP001152797">
    <property type="component" value="Unassembled WGS sequence"/>
</dbReference>
<dbReference type="EMBL" id="CAMXCT030000258">
    <property type="protein sequence ID" value="CAL4763578.1"/>
    <property type="molecule type" value="Genomic_DNA"/>
</dbReference>
<protein>
    <submittedName>
        <fullName evidence="3">Acetyl-CoA carboxylase (ACC) (Fatty aci d synthetase 3) (mRNA transport-defective protein 7)</fullName>
    </submittedName>
</protein>
<organism evidence="1">
    <name type="scientific">Cladocopium goreaui</name>
    <dbReference type="NCBI Taxonomy" id="2562237"/>
    <lineage>
        <taxon>Eukaryota</taxon>
        <taxon>Sar</taxon>
        <taxon>Alveolata</taxon>
        <taxon>Dinophyceae</taxon>
        <taxon>Suessiales</taxon>
        <taxon>Symbiodiniaceae</taxon>
        <taxon>Cladocopium</taxon>
    </lineage>
</organism>
<proteinExistence type="predicted"/>
<dbReference type="EMBL" id="CAMXCT020000258">
    <property type="protein sequence ID" value="CAL1129641.1"/>
    <property type="molecule type" value="Genomic_DNA"/>
</dbReference>
<gene>
    <name evidence="1" type="ORF">C1SCF055_LOCUS4500</name>
</gene>
<name>A0A9P1FHK2_9DINO</name>
<evidence type="ECO:0000313" key="1">
    <source>
        <dbReference type="EMBL" id="CAI3976266.1"/>
    </source>
</evidence>
<reference evidence="1" key="1">
    <citation type="submission" date="2022-10" db="EMBL/GenBank/DDBJ databases">
        <authorList>
            <person name="Chen Y."/>
            <person name="Dougan E. K."/>
            <person name="Chan C."/>
            <person name="Rhodes N."/>
            <person name="Thang M."/>
        </authorList>
    </citation>
    <scope>NUCLEOTIDE SEQUENCE</scope>
</reference>
<dbReference type="EMBL" id="CAMXCT010000258">
    <property type="protein sequence ID" value="CAI3976266.1"/>
    <property type="molecule type" value="Genomic_DNA"/>
</dbReference>
<sequence>MAAAKVMMSMRQWAHMEALPWQLVTLVESGNGVANLGERNILEFVAMATKEDLDANAEFIRLADQHVEVPGDELLHRTSLRRFLLAMQRHPQDFEQLFEHLRRERFDDVDDMEGPRHLQLEIQSLMQTFLWFKRPPIRDAQSPRTGSTRCIISL</sequence>